<keyword evidence="4" id="KW-0804">Transcription</keyword>
<dbReference type="PANTHER" id="PTHR30126:SF40">
    <property type="entry name" value="HTH-TYPE TRANSCRIPTIONAL REGULATOR GLTR"/>
    <property type="match status" value="1"/>
</dbReference>
<dbReference type="FunFam" id="1.10.10.10:FF:000001">
    <property type="entry name" value="LysR family transcriptional regulator"/>
    <property type="match status" value="1"/>
</dbReference>
<evidence type="ECO:0000256" key="4">
    <source>
        <dbReference type="ARBA" id="ARBA00023163"/>
    </source>
</evidence>
<dbReference type="EMBL" id="QKRB01000010">
    <property type="protein sequence ID" value="PZD97616.1"/>
    <property type="molecule type" value="Genomic_DNA"/>
</dbReference>
<name>A0A2W1LEU9_9BACL</name>
<keyword evidence="7" id="KW-1185">Reference proteome</keyword>
<dbReference type="PROSITE" id="PS50931">
    <property type="entry name" value="HTH_LYSR"/>
    <property type="match status" value="1"/>
</dbReference>
<dbReference type="Proteomes" id="UP000249522">
    <property type="component" value="Unassembled WGS sequence"/>
</dbReference>
<dbReference type="InterPro" id="IPR036388">
    <property type="entry name" value="WH-like_DNA-bd_sf"/>
</dbReference>
<dbReference type="InterPro" id="IPR036390">
    <property type="entry name" value="WH_DNA-bd_sf"/>
</dbReference>
<dbReference type="InterPro" id="IPR000847">
    <property type="entry name" value="LysR_HTH_N"/>
</dbReference>
<dbReference type="InterPro" id="IPR005119">
    <property type="entry name" value="LysR_subst-bd"/>
</dbReference>
<dbReference type="PRINTS" id="PR00039">
    <property type="entry name" value="HTHLYSR"/>
</dbReference>
<protein>
    <submittedName>
        <fullName evidence="6">LysR family transcriptional regulator</fullName>
    </submittedName>
</protein>
<evidence type="ECO:0000313" key="7">
    <source>
        <dbReference type="Proteomes" id="UP000249522"/>
    </source>
</evidence>
<dbReference type="AlphaFoldDB" id="A0A2W1LEU9"/>
<dbReference type="CDD" id="cd05466">
    <property type="entry name" value="PBP2_LTTR_substrate"/>
    <property type="match status" value="1"/>
</dbReference>
<accession>A0A2W1LEU9</accession>
<sequence length="306" mass="34153">MDIQYYLTFREVASCGSFTRAGERLGYAQSTVTVQIQKLEKAYGAPLFERHGRTLRLTEAGVALSRYAEQITDAYNESLAVMQSPNFGTLMVGTIETIAAFFLPAYLQRFRNDYPGIALAVYPTNEREVLSRVKQGEWDVGLILDPLLYDPELETVMLREERLVIISGDSHPFAGKDVIGIRDFEKQSMILTERTCTYRAAMEHAIADNKVKVNIVSELGSIEAIKQCVRAGLGAALLPYVTVEAEVKRGELHISRPDPEWLPPFYTQLVISRKKKPALPLRRLLELLQAGGGREQEAELAVDGTG</sequence>
<reference evidence="6 7" key="1">
    <citation type="submission" date="2018-06" db="EMBL/GenBank/DDBJ databases">
        <title>Paenibacillus imtechensis sp. nov.</title>
        <authorList>
            <person name="Pinnaka A.K."/>
            <person name="Singh H."/>
            <person name="Kaur M."/>
        </authorList>
    </citation>
    <scope>NUCLEOTIDE SEQUENCE [LARGE SCALE GENOMIC DNA]</scope>
    <source>
        <strain evidence="6 7">SMB1</strain>
    </source>
</reference>
<gene>
    <name evidence="6" type="ORF">DNH61_01720</name>
</gene>
<comment type="caution">
    <text evidence="6">The sequence shown here is derived from an EMBL/GenBank/DDBJ whole genome shotgun (WGS) entry which is preliminary data.</text>
</comment>
<dbReference type="SUPFAM" id="SSF53850">
    <property type="entry name" value="Periplasmic binding protein-like II"/>
    <property type="match status" value="1"/>
</dbReference>
<evidence type="ECO:0000256" key="2">
    <source>
        <dbReference type="ARBA" id="ARBA00023015"/>
    </source>
</evidence>
<evidence type="ECO:0000256" key="3">
    <source>
        <dbReference type="ARBA" id="ARBA00023125"/>
    </source>
</evidence>
<organism evidence="6 7">
    <name type="scientific">Paenibacillus sambharensis</name>
    <dbReference type="NCBI Taxonomy" id="1803190"/>
    <lineage>
        <taxon>Bacteria</taxon>
        <taxon>Bacillati</taxon>
        <taxon>Bacillota</taxon>
        <taxon>Bacilli</taxon>
        <taxon>Bacillales</taxon>
        <taxon>Paenibacillaceae</taxon>
        <taxon>Paenibacillus</taxon>
    </lineage>
</organism>
<dbReference type="GO" id="GO:0003700">
    <property type="term" value="F:DNA-binding transcription factor activity"/>
    <property type="evidence" value="ECO:0007669"/>
    <property type="project" value="InterPro"/>
</dbReference>
<dbReference type="RefSeq" id="WP_111144977.1">
    <property type="nucleotide sequence ID" value="NZ_QKRB01000010.1"/>
</dbReference>
<dbReference type="Pfam" id="PF03466">
    <property type="entry name" value="LysR_substrate"/>
    <property type="match status" value="1"/>
</dbReference>
<dbReference type="Pfam" id="PF00126">
    <property type="entry name" value="HTH_1"/>
    <property type="match status" value="1"/>
</dbReference>
<comment type="similarity">
    <text evidence="1">Belongs to the LysR transcriptional regulatory family.</text>
</comment>
<evidence type="ECO:0000313" key="6">
    <source>
        <dbReference type="EMBL" id="PZD97616.1"/>
    </source>
</evidence>
<dbReference type="PANTHER" id="PTHR30126">
    <property type="entry name" value="HTH-TYPE TRANSCRIPTIONAL REGULATOR"/>
    <property type="match status" value="1"/>
</dbReference>
<evidence type="ECO:0000256" key="1">
    <source>
        <dbReference type="ARBA" id="ARBA00009437"/>
    </source>
</evidence>
<evidence type="ECO:0000259" key="5">
    <source>
        <dbReference type="PROSITE" id="PS50931"/>
    </source>
</evidence>
<keyword evidence="2" id="KW-0805">Transcription regulation</keyword>
<dbReference type="SUPFAM" id="SSF46785">
    <property type="entry name" value="Winged helix' DNA-binding domain"/>
    <property type="match status" value="1"/>
</dbReference>
<dbReference type="GO" id="GO:0000976">
    <property type="term" value="F:transcription cis-regulatory region binding"/>
    <property type="evidence" value="ECO:0007669"/>
    <property type="project" value="TreeGrafter"/>
</dbReference>
<dbReference type="Gene3D" id="1.10.10.10">
    <property type="entry name" value="Winged helix-like DNA-binding domain superfamily/Winged helix DNA-binding domain"/>
    <property type="match status" value="1"/>
</dbReference>
<dbReference type="Gene3D" id="3.40.190.290">
    <property type="match status" value="1"/>
</dbReference>
<keyword evidence="3" id="KW-0238">DNA-binding</keyword>
<dbReference type="OrthoDB" id="9803735at2"/>
<proteinExistence type="inferred from homology"/>
<feature type="domain" description="HTH lysR-type" evidence="5">
    <location>
        <begin position="1"/>
        <end position="58"/>
    </location>
</feature>